<proteinExistence type="predicted"/>
<dbReference type="VEuPathDB" id="ToxoDB:BESB_031300"/>
<sequence length="425" mass="44176">MKTSITPLPIVEDMVIFPCRSGEPRSLEDGPPLADGQPPVAVTESGADTQVFGEVCVRLFPQVKSDRDKCRLLAATLACVVMSTLCFCCLTAYVIWSCSYQSPFLGLRQHSTDGDSRVGPFSAVPLSQTNSSQTASFSAGAREVGNLYPGTVLPSDLVPLDTVPPPFVSIWDINAIPLFAVQNMGTLALRWGEVGQQNTTEIVLQVTGISRSTANPGSTDGPTDSTTTVLLSGGFSFVVGEETAALYDSSGNTVKSMTKVVRPDSPLQGEGGRELPEASDSPHRYLGVRRLEPKPGGLFGMPKQTGFAPAVLPNGPPPQPIGPPASFMDAYCRYGCGGMSVTFPYYYRPFFGYGYPLVGTEAMFPQGYGGYAAAPLLASQGGAPVITGASGPVLAGGVPAAVGAPGFGAANVVGGIRPVAVALPV</sequence>
<protein>
    <recommendedName>
        <fullName evidence="5">Transmembrane protein</fullName>
    </recommendedName>
</protein>
<evidence type="ECO:0000256" key="1">
    <source>
        <dbReference type="SAM" id="MobiDB-lite"/>
    </source>
</evidence>
<evidence type="ECO:0000313" key="3">
    <source>
        <dbReference type="EMBL" id="PFH31256.1"/>
    </source>
</evidence>
<name>A0A2A9M5U5_BESBE</name>
<evidence type="ECO:0000313" key="4">
    <source>
        <dbReference type="Proteomes" id="UP000224006"/>
    </source>
</evidence>
<organism evidence="3 4">
    <name type="scientific">Besnoitia besnoiti</name>
    <name type="common">Apicomplexan protozoan</name>
    <dbReference type="NCBI Taxonomy" id="94643"/>
    <lineage>
        <taxon>Eukaryota</taxon>
        <taxon>Sar</taxon>
        <taxon>Alveolata</taxon>
        <taxon>Apicomplexa</taxon>
        <taxon>Conoidasida</taxon>
        <taxon>Coccidia</taxon>
        <taxon>Eucoccidiorida</taxon>
        <taxon>Eimeriorina</taxon>
        <taxon>Sarcocystidae</taxon>
        <taxon>Besnoitia</taxon>
    </lineage>
</organism>
<dbReference type="AlphaFoldDB" id="A0A2A9M5U5"/>
<keyword evidence="4" id="KW-1185">Reference proteome</keyword>
<keyword evidence="2" id="KW-0472">Membrane</keyword>
<dbReference type="GeneID" id="40308182"/>
<dbReference type="Proteomes" id="UP000224006">
    <property type="component" value="Chromosome XIII"/>
</dbReference>
<dbReference type="OrthoDB" id="330202at2759"/>
<evidence type="ECO:0000256" key="2">
    <source>
        <dbReference type="SAM" id="Phobius"/>
    </source>
</evidence>
<feature type="transmembrane region" description="Helical" evidence="2">
    <location>
        <begin position="72"/>
        <end position="96"/>
    </location>
</feature>
<feature type="compositionally biased region" description="Basic and acidic residues" evidence="1">
    <location>
        <begin position="271"/>
        <end position="284"/>
    </location>
</feature>
<dbReference type="KEGG" id="bbes:BESB_031300"/>
<accession>A0A2A9M5U5</accession>
<keyword evidence="2" id="KW-1133">Transmembrane helix</keyword>
<feature type="region of interest" description="Disordered" evidence="1">
    <location>
        <begin position="262"/>
        <end position="284"/>
    </location>
</feature>
<dbReference type="RefSeq" id="XP_029215265.1">
    <property type="nucleotide sequence ID" value="XM_029361798.1"/>
</dbReference>
<evidence type="ECO:0008006" key="5">
    <source>
        <dbReference type="Google" id="ProtNLM"/>
    </source>
</evidence>
<comment type="caution">
    <text evidence="3">The sequence shown here is derived from an EMBL/GenBank/DDBJ whole genome shotgun (WGS) entry which is preliminary data.</text>
</comment>
<keyword evidence="2" id="KW-0812">Transmembrane</keyword>
<reference evidence="3 4" key="1">
    <citation type="submission" date="2017-09" db="EMBL/GenBank/DDBJ databases">
        <title>Genome sequencing of Besnoitia besnoiti strain Bb-Ger1.</title>
        <authorList>
            <person name="Schares G."/>
            <person name="Venepally P."/>
            <person name="Lorenzi H.A."/>
        </authorList>
    </citation>
    <scope>NUCLEOTIDE SEQUENCE [LARGE SCALE GENOMIC DNA]</scope>
    <source>
        <strain evidence="3 4">Bb-Ger1</strain>
    </source>
</reference>
<gene>
    <name evidence="3" type="ORF">BESB_031300</name>
</gene>
<dbReference type="EMBL" id="NWUJ01000016">
    <property type="protein sequence ID" value="PFH31256.1"/>
    <property type="molecule type" value="Genomic_DNA"/>
</dbReference>